<organism evidence="4 5">
    <name type="scientific">Rhizobium viscosum</name>
    <name type="common">Arthrobacter viscosus</name>
    <dbReference type="NCBI Taxonomy" id="1673"/>
    <lineage>
        <taxon>Bacteria</taxon>
        <taxon>Pseudomonadati</taxon>
        <taxon>Pseudomonadota</taxon>
        <taxon>Alphaproteobacteria</taxon>
        <taxon>Hyphomicrobiales</taxon>
        <taxon>Rhizobiaceae</taxon>
        <taxon>Rhizobium/Agrobacterium group</taxon>
        <taxon>Rhizobium</taxon>
    </lineage>
</organism>
<name>A0ABR9IZX8_RHIVS</name>
<feature type="compositionally biased region" description="Basic and acidic residues" evidence="1">
    <location>
        <begin position="44"/>
        <end position="62"/>
    </location>
</feature>
<evidence type="ECO:0000256" key="1">
    <source>
        <dbReference type="SAM" id="MobiDB-lite"/>
    </source>
</evidence>
<dbReference type="Pfam" id="PF12770">
    <property type="entry name" value="CHAT"/>
    <property type="match status" value="1"/>
</dbReference>
<dbReference type="EMBL" id="JADBEC010000002">
    <property type="protein sequence ID" value="MBE1508686.1"/>
    <property type="molecule type" value="Genomic_DNA"/>
</dbReference>
<proteinExistence type="predicted"/>
<feature type="compositionally biased region" description="Basic and acidic residues" evidence="1">
    <location>
        <begin position="75"/>
        <end position="99"/>
    </location>
</feature>
<dbReference type="Proteomes" id="UP000620262">
    <property type="component" value="Unassembled WGS sequence"/>
</dbReference>
<evidence type="ECO:0000313" key="5">
    <source>
        <dbReference type="Proteomes" id="UP000620262"/>
    </source>
</evidence>
<feature type="region of interest" description="Disordered" evidence="1">
    <location>
        <begin position="44"/>
        <end position="136"/>
    </location>
</feature>
<keyword evidence="2" id="KW-1133">Transmembrane helix</keyword>
<evidence type="ECO:0000313" key="4">
    <source>
        <dbReference type="EMBL" id="MBE1508686.1"/>
    </source>
</evidence>
<evidence type="ECO:0000259" key="3">
    <source>
        <dbReference type="Pfam" id="PF12770"/>
    </source>
</evidence>
<gene>
    <name evidence="4" type="ORF">H4W29_005931</name>
</gene>
<protein>
    <recommendedName>
        <fullName evidence="3">CHAT domain-containing protein</fullName>
    </recommendedName>
</protein>
<feature type="compositionally biased region" description="Basic and acidic residues" evidence="1">
    <location>
        <begin position="118"/>
        <end position="136"/>
    </location>
</feature>
<feature type="transmembrane region" description="Helical" evidence="2">
    <location>
        <begin position="6"/>
        <end position="29"/>
    </location>
</feature>
<keyword evidence="5" id="KW-1185">Reference proteome</keyword>
<sequence length="738" mass="81431">MWYSDWRVWAVVAALGLLVLVFAIIRFFVRRRDAEILIGRDVKSLDDDDEGGVRGRPRDASRGTRRPRPPSTGEDAFRHGRDMALPRPEPDRSPRPTEKRKAKLDRTPPLYPAGPASDPRDDQAMQKPTDDKDIGEKLGSRIPKVIITGAGSENIVVDGGPLKRFVNVEVLNSAGANIRSAGEIGPDRLFVMRLAISSLSLTSLVRNPQEFPEETIPKDSFIDIVVTSAEFEVATDGESFAQSAVGMLFLPGDGGPATLNGKQSIDFRAKASIAGKGYCHIVFKFRGAIIQSFLLTKASEVAGGRGEITVDVEFSLGGDMPPKVPEVPERDRLSMLTSMRKEGFNQLIISGRDGSDATTAVFNIDGKGLSKTIWELRGALENRAATARRRSKADLERDLKEIAPLGAKLFNQLPAQHFKTLMPLLNRKFDGVIHVARANSAEFVAPWSLVYDIPLTGKTPIVCEVVSNWDGRSDLVSGDVRQCPHGPHGKDVLCPFGFWGMRYAIEQLVSTEHPQTAIDVYEDCKIMAVQTLYDVDLASLSAHLASLTKIISARLPGATVSIQKSKASLETTLWQDMPILYFYCHGERTNPSDPDVHLGIERGQLITANDLNSWAWFWMFQQGAMMWQKTHPLVFINACSSVGIYPETLMSYVDVFIGRLQAAGVIGTEIKVHQKLAMEFAETFFTHLLLPGNTVETALRALRLDYLKEGNLFGLVYTPYCWADLHLSMLRPGADNGP</sequence>
<comment type="caution">
    <text evidence="4">The sequence shown here is derived from an EMBL/GenBank/DDBJ whole genome shotgun (WGS) entry which is preliminary data.</text>
</comment>
<keyword evidence="2" id="KW-0472">Membrane</keyword>
<reference evidence="4 5" key="1">
    <citation type="submission" date="2020-10" db="EMBL/GenBank/DDBJ databases">
        <title>Sequencing the genomes of 1000 actinobacteria strains.</title>
        <authorList>
            <person name="Klenk H.-P."/>
        </authorList>
    </citation>
    <scope>NUCLEOTIDE SEQUENCE [LARGE SCALE GENOMIC DNA]</scope>
    <source>
        <strain evidence="4 5">DSM 7307</strain>
    </source>
</reference>
<keyword evidence="2" id="KW-0812">Transmembrane</keyword>
<dbReference type="RefSeq" id="WP_192732239.1">
    <property type="nucleotide sequence ID" value="NZ_BAAAVL010000011.1"/>
</dbReference>
<feature type="domain" description="CHAT" evidence="3">
    <location>
        <begin position="545"/>
        <end position="725"/>
    </location>
</feature>
<dbReference type="InterPro" id="IPR024983">
    <property type="entry name" value="CHAT_dom"/>
</dbReference>
<evidence type="ECO:0000256" key="2">
    <source>
        <dbReference type="SAM" id="Phobius"/>
    </source>
</evidence>
<accession>A0ABR9IZX8</accession>